<dbReference type="InterPro" id="IPR036291">
    <property type="entry name" value="NAD(P)-bd_dom_sf"/>
</dbReference>
<organism evidence="3 4">
    <name type="scientific">Puccinia graminis f. sp. tritici</name>
    <dbReference type="NCBI Taxonomy" id="56615"/>
    <lineage>
        <taxon>Eukaryota</taxon>
        <taxon>Fungi</taxon>
        <taxon>Dikarya</taxon>
        <taxon>Basidiomycota</taxon>
        <taxon>Pucciniomycotina</taxon>
        <taxon>Pucciniomycetes</taxon>
        <taxon>Pucciniales</taxon>
        <taxon>Pucciniaceae</taxon>
        <taxon>Puccinia</taxon>
    </lineage>
</organism>
<comment type="caution">
    <text evidence="3">The sequence shown here is derived from an EMBL/GenBank/DDBJ whole genome shotgun (WGS) entry which is preliminary data.</text>
</comment>
<dbReference type="GO" id="GO:0005739">
    <property type="term" value="C:mitochondrion"/>
    <property type="evidence" value="ECO:0007669"/>
    <property type="project" value="TreeGrafter"/>
</dbReference>
<dbReference type="SMART" id="SM00829">
    <property type="entry name" value="PKS_ER"/>
    <property type="match status" value="1"/>
</dbReference>
<dbReference type="GO" id="GO:0008270">
    <property type="term" value="F:zinc ion binding"/>
    <property type="evidence" value="ECO:0007669"/>
    <property type="project" value="InterPro"/>
</dbReference>
<protein>
    <recommendedName>
        <fullName evidence="2">Enoyl reductase (ER) domain-containing protein</fullName>
    </recommendedName>
</protein>
<gene>
    <name evidence="3" type="ORF">PGTUg99_024656</name>
</gene>
<feature type="domain" description="Enoyl reductase (ER)" evidence="2">
    <location>
        <begin position="291"/>
        <end position="626"/>
    </location>
</feature>
<proteinExistence type="predicted"/>
<feature type="compositionally biased region" description="Polar residues" evidence="1">
    <location>
        <begin position="158"/>
        <end position="171"/>
    </location>
</feature>
<dbReference type="Pfam" id="PF08240">
    <property type="entry name" value="ADH_N"/>
    <property type="match status" value="1"/>
</dbReference>
<dbReference type="InterPro" id="IPR051397">
    <property type="entry name" value="Zn-ADH-like_protein"/>
</dbReference>
<dbReference type="Proteomes" id="UP000325313">
    <property type="component" value="Unassembled WGS sequence"/>
</dbReference>
<dbReference type="SUPFAM" id="SSF50129">
    <property type="entry name" value="GroES-like"/>
    <property type="match status" value="1"/>
</dbReference>
<dbReference type="SUPFAM" id="SSF51735">
    <property type="entry name" value="NAD(P)-binding Rossmann-fold domains"/>
    <property type="match status" value="1"/>
</dbReference>
<name>A0A5B0RNH4_PUCGR</name>
<dbReference type="InterPro" id="IPR013149">
    <property type="entry name" value="ADH-like_C"/>
</dbReference>
<evidence type="ECO:0000313" key="3">
    <source>
        <dbReference type="EMBL" id="KAA1127137.1"/>
    </source>
</evidence>
<evidence type="ECO:0000256" key="1">
    <source>
        <dbReference type="SAM" id="MobiDB-lite"/>
    </source>
</evidence>
<sequence length="636" mass="69446">MRELFSWGVSAEYLVEIGISESLVRETRAKLSRRRDLSHVVDENLSAREGKQDLMDSWFLEDRDREPKQLLIRSPPPRRSSSRKNGSAIPGESSLAGPSTTEDVVDRRKETGPRKECVDRRKEEGASKPIEVEKTSESRTKTSESGTKTSESRTKTSDSMSRSEAPSQSNPTEETRPTETVKKKRERTTTTTTKERREAVNEDVDRSSNTIGSVGPLEASRGVLLEHLHCAETAELRSARGACIKLAVGLEAPHYIIAYHCTSGNPATAHSNRIHITQDEMHAYQIKQNLESLDQLSGCLTQLPDPKPADNQVLIDVKCAGMNFFDTLQVRGLYQDQPPFPFIPGAELSGVVSQNSPIPKGCPFVPGKTRVFGSTQGCYATKACVAWDQLIEIPPGLDFEHSAAIFVTYPTSYAALINRGKLKKGEWCLVHAAAGGVGIAAVQIAKAVGAKVIATASSQEKLAFVRKFRGLSDQDFTLVYDDTPASSPSGAKKKSSMLEWQAQVLKITKGKGVDVVFDPVGLLNKSLKVAAWDCRLVVVGFAGGQIDKIPANLLLLKNAAVTGIFWGAQVKKDPSESVKVWAALLELISRGQLRPVLHTKIYNGLAELPEGLKDLGSRKVLAKAILRIEADPKSKL</sequence>
<feature type="region of interest" description="Disordered" evidence="1">
    <location>
        <begin position="65"/>
        <end position="213"/>
    </location>
</feature>
<feature type="compositionally biased region" description="Basic and acidic residues" evidence="1">
    <location>
        <begin position="104"/>
        <end position="142"/>
    </location>
</feature>
<dbReference type="PANTHER" id="PTHR43677">
    <property type="entry name" value="SHORT-CHAIN DEHYDROGENASE/REDUCTASE"/>
    <property type="match status" value="1"/>
</dbReference>
<dbReference type="CDD" id="cd08241">
    <property type="entry name" value="QOR1"/>
    <property type="match status" value="1"/>
</dbReference>
<dbReference type="InterPro" id="IPR002364">
    <property type="entry name" value="Quin_OxRdtase/zeta-crystal_CS"/>
</dbReference>
<dbReference type="Pfam" id="PF00107">
    <property type="entry name" value="ADH_zinc_N"/>
    <property type="match status" value="1"/>
</dbReference>
<evidence type="ECO:0000259" key="2">
    <source>
        <dbReference type="SMART" id="SM00829"/>
    </source>
</evidence>
<accession>A0A5B0RNH4</accession>
<feature type="compositionally biased region" description="Basic and acidic residues" evidence="1">
    <location>
        <begin position="193"/>
        <end position="206"/>
    </location>
</feature>
<dbReference type="PROSITE" id="PS01162">
    <property type="entry name" value="QOR_ZETA_CRYSTAL"/>
    <property type="match status" value="1"/>
</dbReference>
<dbReference type="Gene3D" id="3.40.50.720">
    <property type="entry name" value="NAD(P)-binding Rossmann-like Domain"/>
    <property type="match status" value="1"/>
</dbReference>
<dbReference type="AlphaFoldDB" id="A0A5B0RNH4"/>
<dbReference type="InterPro" id="IPR013154">
    <property type="entry name" value="ADH-like_N"/>
</dbReference>
<dbReference type="EMBL" id="VDEP01000169">
    <property type="protein sequence ID" value="KAA1127137.1"/>
    <property type="molecule type" value="Genomic_DNA"/>
</dbReference>
<dbReference type="Gene3D" id="3.90.180.10">
    <property type="entry name" value="Medium-chain alcohol dehydrogenases, catalytic domain"/>
    <property type="match status" value="1"/>
</dbReference>
<reference evidence="3 4" key="1">
    <citation type="submission" date="2019-05" db="EMBL/GenBank/DDBJ databases">
        <title>Emergence of the Ug99 lineage of the wheat stem rust pathogen through somatic hybridization.</title>
        <authorList>
            <person name="Li F."/>
            <person name="Upadhyaya N.M."/>
            <person name="Sperschneider J."/>
            <person name="Matny O."/>
            <person name="Nguyen-Phuc H."/>
            <person name="Mago R."/>
            <person name="Raley C."/>
            <person name="Miller M.E."/>
            <person name="Silverstein K.A.T."/>
            <person name="Henningsen E."/>
            <person name="Hirsch C.D."/>
            <person name="Visser B."/>
            <person name="Pretorius Z.A."/>
            <person name="Steffenson B.J."/>
            <person name="Schwessinger B."/>
            <person name="Dodds P.N."/>
            <person name="Figueroa M."/>
        </authorList>
    </citation>
    <scope>NUCLEOTIDE SEQUENCE [LARGE SCALE GENOMIC DNA]</scope>
    <source>
        <strain evidence="3 4">Ug99</strain>
    </source>
</reference>
<evidence type="ECO:0000313" key="4">
    <source>
        <dbReference type="Proteomes" id="UP000325313"/>
    </source>
</evidence>
<dbReference type="InterPro" id="IPR020843">
    <property type="entry name" value="ER"/>
</dbReference>
<dbReference type="InterPro" id="IPR011032">
    <property type="entry name" value="GroES-like_sf"/>
</dbReference>
<dbReference type="PANTHER" id="PTHR43677:SF4">
    <property type="entry name" value="QUINONE OXIDOREDUCTASE-LIKE PROTEIN 2"/>
    <property type="match status" value="1"/>
</dbReference>
<dbReference type="GO" id="GO:0016491">
    <property type="term" value="F:oxidoreductase activity"/>
    <property type="evidence" value="ECO:0007669"/>
    <property type="project" value="InterPro"/>
</dbReference>